<proteinExistence type="predicted"/>
<accession>A0ABR9WCD7</accession>
<dbReference type="Proteomes" id="UP000634134">
    <property type="component" value="Unassembled WGS sequence"/>
</dbReference>
<dbReference type="EMBL" id="JACYGY010000001">
    <property type="protein sequence ID" value="MBE9462036.1"/>
    <property type="molecule type" value="Genomic_DNA"/>
</dbReference>
<dbReference type="SUPFAM" id="SSF51126">
    <property type="entry name" value="Pectin lyase-like"/>
    <property type="match status" value="1"/>
</dbReference>
<reference evidence="2" key="1">
    <citation type="submission" date="2023-07" db="EMBL/GenBank/DDBJ databases">
        <title>Dyadobacter sp. nov 'subterranea' isolated from contaminted grondwater.</title>
        <authorList>
            <person name="Szabo I."/>
            <person name="Al-Omari J."/>
            <person name="Szerdahelyi S.G."/>
            <person name="Rado J."/>
        </authorList>
    </citation>
    <scope>NUCLEOTIDE SEQUENCE [LARGE SCALE GENOMIC DNA]</scope>
    <source>
        <strain evidence="2">UP-52</strain>
    </source>
</reference>
<name>A0ABR9WCD7_9BACT</name>
<protein>
    <recommendedName>
        <fullName evidence="3">Right-handed parallel beta-helix repeat-containing protein</fullName>
    </recommendedName>
</protein>
<evidence type="ECO:0008006" key="3">
    <source>
        <dbReference type="Google" id="ProtNLM"/>
    </source>
</evidence>
<sequence>MTFLHGMNIPNFTKKRNMIKFTALCLLFVVLNLLRVKAEQLYVNPQAGKDTNSGLKAQPLKTLAEAARRVNQNKAQEETTIILSEGVHLLTQTVLFNNDKYSLNNRLIIRAEGMPDDTGWTPRKMPVVITVVPLEPGVGGEEAKGIQPEVSHVTIEGLRFTGSPDYTYLDENNLRRSYPIWRDGKKLDDLLVTQCLFAGNVDVLPLHVGVIANGYGLVIDHCVFFNCKIPVVFWKNDGKTGGRGAMRYSLVYGGYFCGVWTTQGTNGDEFDFHHNIIANTSTIWIREKGSTRRYKASNCIFVNYDKLAGYGSGPLSGNDATSTDFLEMKNIQITGTVTIEKDQSKRNYLQLAEGSIGSGLKAGLFKKSNIFQPPKAGNDQFE</sequence>
<organism evidence="1 2">
    <name type="scientific">Dyadobacter subterraneus</name>
    <dbReference type="NCBI Taxonomy" id="2773304"/>
    <lineage>
        <taxon>Bacteria</taxon>
        <taxon>Pseudomonadati</taxon>
        <taxon>Bacteroidota</taxon>
        <taxon>Cytophagia</taxon>
        <taxon>Cytophagales</taxon>
        <taxon>Spirosomataceae</taxon>
        <taxon>Dyadobacter</taxon>
    </lineage>
</organism>
<evidence type="ECO:0000313" key="2">
    <source>
        <dbReference type="Proteomes" id="UP000634134"/>
    </source>
</evidence>
<dbReference type="InterPro" id="IPR011050">
    <property type="entry name" value="Pectin_lyase_fold/virulence"/>
</dbReference>
<evidence type="ECO:0000313" key="1">
    <source>
        <dbReference type="EMBL" id="MBE9462036.1"/>
    </source>
</evidence>
<keyword evidence="2" id="KW-1185">Reference proteome</keyword>
<dbReference type="Gene3D" id="2.160.20.10">
    <property type="entry name" value="Single-stranded right-handed beta-helix, Pectin lyase-like"/>
    <property type="match status" value="1"/>
</dbReference>
<gene>
    <name evidence="1" type="ORF">IEE83_09095</name>
</gene>
<dbReference type="InterPro" id="IPR012334">
    <property type="entry name" value="Pectin_lyas_fold"/>
</dbReference>
<comment type="caution">
    <text evidence="1">The sequence shown here is derived from an EMBL/GenBank/DDBJ whole genome shotgun (WGS) entry which is preliminary data.</text>
</comment>